<dbReference type="InterPro" id="IPR050925">
    <property type="entry name" value="Rhomboid_protease_S54"/>
</dbReference>
<dbReference type="AlphaFoldDB" id="A0AAX4HU87"/>
<dbReference type="Proteomes" id="UP001324634">
    <property type="component" value="Chromosome"/>
</dbReference>
<dbReference type="KEGG" id="psti:SOO65_08580"/>
<evidence type="ECO:0000313" key="10">
    <source>
        <dbReference type="Proteomes" id="UP001324634"/>
    </source>
</evidence>
<evidence type="ECO:0000259" key="8">
    <source>
        <dbReference type="Pfam" id="PF01694"/>
    </source>
</evidence>
<keyword evidence="6 7" id="KW-0472">Membrane</keyword>
<keyword evidence="4 9" id="KW-0378">Hydrolase</keyword>
<accession>A0AAX4HU87</accession>
<protein>
    <submittedName>
        <fullName evidence="9">Rhomboid family intramembrane serine protease</fullName>
        <ecNumber evidence="9">3.4.21.-</ecNumber>
    </submittedName>
</protein>
<dbReference type="EC" id="3.4.21.-" evidence="9"/>
<dbReference type="SMART" id="SM01160">
    <property type="entry name" value="DUF1751"/>
    <property type="match status" value="1"/>
</dbReference>
<feature type="transmembrane region" description="Helical" evidence="7">
    <location>
        <begin position="44"/>
        <end position="72"/>
    </location>
</feature>
<evidence type="ECO:0000256" key="6">
    <source>
        <dbReference type="ARBA" id="ARBA00023136"/>
    </source>
</evidence>
<dbReference type="EMBL" id="CP139487">
    <property type="protein sequence ID" value="WPU66802.1"/>
    <property type="molecule type" value="Genomic_DNA"/>
</dbReference>
<comment type="subcellular location">
    <subcellularLocation>
        <location evidence="1">Membrane</location>
        <topology evidence="1">Multi-pass membrane protein</topology>
    </subcellularLocation>
</comment>
<sequence length="200" mass="22053">MRKLSAVNVIVAINILVFCLWYVMPTEFMFYNFLVSYTGLTEGRIWTLITSVFSHNSFFHIFVNMYVLYGFGQAMESVMGTKRFVSFYLLAGILASLTHSLVSAYIIHDPDLPALGASGAVAGLILLFSLLFPREKILLLGIIPLPAIFGALVFVGLDIWGLVSQARGTSILPIGHGAHLGGAFTGLIFYFFTKRKTSIE</sequence>
<keyword evidence="5 7" id="KW-1133">Transmembrane helix</keyword>
<dbReference type="PANTHER" id="PTHR43731">
    <property type="entry name" value="RHOMBOID PROTEASE"/>
    <property type="match status" value="1"/>
</dbReference>
<dbReference type="InterPro" id="IPR035952">
    <property type="entry name" value="Rhomboid-like_sf"/>
</dbReference>
<feature type="transmembrane region" description="Helical" evidence="7">
    <location>
        <begin position="174"/>
        <end position="192"/>
    </location>
</feature>
<dbReference type="GO" id="GO:0006508">
    <property type="term" value="P:proteolysis"/>
    <property type="evidence" value="ECO:0007669"/>
    <property type="project" value="UniProtKB-KW"/>
</dbReference>
<feature type="transmembrane region" description="Helical" evidence="7">
    <location>
        <begin position="113"/>
        <end position="132"/>
    </location>
</feature>
<gene>
    <name evidence="9" type="ORF">SOO65_08580</name>
</gene>
<evidence type="ECO:0000256" key="4">
    <source>
        <dbReference type="ARBA" id="ARBA00022801"/>
    </source>
</evidence>
<keyword evidence="9" id="KW-0645">Protease</keyword>
<reference evidence="9 10" key="1">
    <citation type="submission" date="2023-11" db="EMBL/GenBank/DDBJ databases">
        <title>Peredibacter starrii A3.12.</title>
        <authorList>
            <person name="Mitchell R.J."/>
        </authorList>
    </citation>
    <scope>NUCLEOTIDE SEQUENCE [LARGE SCALE GENOMIC DNA]</scope>
    <source>
        <strain evidence="9 10">A3.12</strain>
    </source>
</reference>
<keyword evidence="3 7" id="KW-0812">Transmembrane</keyword>
<comment type="similarity">
    <text evidence="2">Belongs to the peptidase S54 family.</text>
</comment>
<feature type="transmembrane region" description="Helical" evidence="7">
    <location>
        <begin position="7"/>
        <end position="24"/>
    </location>
</feature>
<dbReference type="GO" id="GO:0004252">
    <property type="term" value="F:serine-type endopeptidase activity"/>
    <property type="evidence" value="ECO:0007669"/>
    <property type="project" value="InterPro"/>
</dbReference>
<feature type="transmembrane region" description="Helical" evidence="7">
    <location>
        <begin position="139"/>
        <end position="162"/>
    </location>
</feature>
<dbReference type="SUPFAM" id="SSF144091">
    <property type="entry name" value="Rhomboid-like"/>
    <property type="match status" value="1"/>
</dbReference>
<feature type="domain" description="Peptidase S54 rhomboid" evidence="8">
    <location>
        <begin position="43"/>
        <end position="193"/>
    </location>
</feature>
<dbReference type="PANTHER" id="PTHR43731:SF14">
    <property type="entry name" value="PRESENILIN-ASSOCIATED RHOMBOID-LIKE PROTEIN, MITOCHONDRIAL"/>
    <property type="match status" value="1"/>
</dbReference>
<feature type="transmembrane region" description="Helical" evidence="7">
    <location>
        <begin position="84"/>
        <end position="107"/>
    </location>
</feature>
<dbReference type="Pfam" id="PF01694">
    <property type="entry name" value="Rhomboid"/>
    <property type="match status" value="1"/>
</dbReference>
<evidence type="ECO:0000256" key="2">
    <source>
        <dbReference type="ARBA" id="ARBA00009045"/>
    </source>
</evidence>
<name>A0AAX4HU87_9BACT</name>
<evidence type="ECO:0000256" key="3">
    <source>
        <dbReference type="ARBA" id="ARBA00022692"/>
    </source>
</evidence>
<dbReference type="InterPro" id="IPR022764">
    <property type="entry name" value="Peptidase_S54_rhomboid_dom"/>
</dbReference>
<proteinExistence type="inferred from homology"/>
<evidence type="ECO:0000256" key="1">
    <source>
        <dbReference type="ARBA" id="ARBA00004141"/>
    </source>
</evidence>
<evidence type="ECO:0000256" key="5">
    <source>
        <dbReference type="ARBA" id="ARBA00022989"/>
    </source>
</evidence>
<evidence type="ECO:0000313" key="9">
    <source>
        <dbReference type="EMBL" id="WPU66802.1"/>
    </source>
</evidence>
<dbReference type="RefSeq" id="WP_321399369.1">
    <property type="nucleotide sequence ID" value="NZ_CP139487.1"/>
</dbReference>
<keyword evidence="10" id="KW-1185">Reference proteome</keyword>
<organism evidence="9 10">
    <name type="scientific">Peredibacter starrii</name>
    <dbReference type="NCBI Taxonomy" id="28202"/>
    <lineage>
        <taxon>Bacteria</taxon>
        <taxon>Pseudomonadati</taxon>
        <taxon>Bdellovibrionota</taxon>
        <taxon>Bacteriovoracia</taxon>
        <taxon>Bacteriovoracales</taxon>
        <taxon>Bacteriovoracaceae</taxon>
        <taxon>Peredibacter</taxon>
    </lineage>
</organism>
<evidence type="ECO:0000256" key="7">
    <source>
        <dbReference type="SAM" id="Phobius"/>
    </source>
</evidence>
<dbReference type="Gene3D" id="1.20.1540.10">
    <property type="entry name" value="Rhomboid-like"/>
    <property type="match status" value="1"/>
</dbReference>
<dbReference type="GO" id="GO:0016020">
    <property type="term" value="C:membrane"/>
    <property type="evidence" value="ECO:0007669"/>
    <property type="project" value="UniProtKB-SubCell"/>
</dbReference>